<sequence>MLINLLRYEIKRIVWSKKYLYIVLLIVASTYDSLMRLITGGYMGTAPFSDWTYTLFLNLISPLLMVAMIFIISNTFNDKEMRARSIVLSSPISQTQYYILKSAAVFVTFILTSLVPIFMSFIYYKAMFGYNEFGSFINLIFVFLFPTFIFFLGLSMFLGKINIKLIYGLIPVAFLMGALNLGGNIIPIWVDMFGNNFFDMYSLSMLIGREMEVVPFEMPNTFIYTRLEFILLGLMFLLYTCNKGEKK</sequence>
<dbReference type="STRING" id="1123281.SAMN02745180_01654"/>
<evidence type="ECO:0000256" key="1">
    <source>
        <dbReference type="SAM" id="Phobius"/>
    </source>
</evidence>
<feature type="transmembrane region" description="Helical" evidence="1">
    <location>
        <begin position="221"/>
        <end position="241"/>
    </location>
</feature>
<keyword evidence="1" id="KW-1133">Transmembrane helix</keyword>
<organism evidence="2 3">
    <name type="scientific">Sporanaerobacter acetigenes DSM 13106</name>
    <dbReference type="NCBI Taxonomy" id="1123281"/>
    <lineage>
        <taxon>Bacteria</taxon>
        <taxon>Bacillati</taxon>
        <taxon>Bacillota</taxon>
        <taxon>Tissierellia</taxon>
        <taxon>Tissierellales</taxon>
        <taxon>Sporanaerobacteraceae</taxon>
        <taxon>Sporanaerobacter</taxon>
    </lineage>
</organism>
<feature type="transmembrane region" description="Helical" evidence="1">
    <location>
        <begin position="165"/>
        <end position="190"/>
    </location>
</feature>
<dbReference type="RefSeq" id="WP_072744313.1">
    <property type="nucleotide sequence ID" value="NZ_FQXR01000006.1"/>
</dbReference>
<keyword evidence="1" id="KW-0812">Transmembrane</keyword>
<keyword evidence="1" id="KW-0472">Membrane</keyword>
<dbReference type="AlphaFoldDB" id="A0A1M5XD39"/>
<dbReference type="OrthoDB" id="1708260at2"/>
<feature type="transmembrane region" description="Helical" evidence="1">
    <location>
        <begin position="20"/>
        <end position="39"/>
    </location>
</feature>
<feature type="transmembrane region" description="Helical" evidence="1">
    <location>
        <begin position="136"/>
        <end position="158"/>
    </location>
</feature>
<reference evidence="2 3" key="1">
    <citation type="submission" date="2016-11" db="EMBL/GenBank/DDBJ databases">
        <authorList>
            <person name="Jaros S."/>
            <person name="Januszkiewicz K."/>
            <person name="Wedrychowicz H."/>
        </authorList>
    </citation>
    <scope>NUCLEOTIDE SEQUENCE [LARGE SCALE GENOMIC DNA]</scope>
    <source>
        <strain evidence="2 3">DSM 13106</strain>
    </source>
</reference>
<evidence type="ECO:0000313" key="3">
    <source>
        <dbReference type="Proteomes" id="UP000184389"/>
    </source>
</evidence>
<feature type="transmembrane region" description="Helical" evidence="1">
    <location>
        <begin position="97"/>
        <end position="124"/>
    </location>
</feature>
<proteinExistence type="predicted"/>
<gene>
    <name evidence="2" type="ORF">SAMN02745180_01654</name>
</gene>
<evidence type="ECO:0000313" key="2">
    <source>
        <dbReference type="EMBL" id="SHH97775.1"/>
    </source>
</evidence>
<dbReference type="Proteomes" id="UP000184389">
    <property type="component" value="Unassembled WGS sequence"/>
</dbReference>
<protein>
    <recommendedName>
        <fullName evidence="4">ABC-2 type transport system permease protein</fullName>
    </recommendedName>
</protein>
<evidence type="ECO:0008006" key="4">
    <source>
        <dbReference type="Google" id="ProtNLM"/>
    </source>
</evidence>
<dbReference type="EMBL" id="FQXR01000006">
    <property type="protein sequence ID" value="SHH97775.1"/>
    <property type="molecule type" value="Genomic_DNA"/>
</dbReference>
<name>A0A1M5XD39_9FIRM</name>
<accession>A0A1M5XD39</accession>
<keyword evidence="3" id="KW-1185">Reference proteome</keyword>
<feature type="transmembrane region" description="Helical" evidence="1">
    <location>
        <begin position="51"/>
        <end position="76"/>
    </location>
</feature>